<feature type="transmembrane region" description="Helical" evidence="1">
    <location>
        <begin position="44"/>
        <end position="69"/>
    </location>
</feature>
<dbReference type="EMBL" id="BRPK01000014">
    <property type="protein sequence ID" value="GLB43554.1"/>
    <property type="molecule type" value="Genomic_DNA"/>
</dbReference>
<accession>A0A9P3UQ65</accession>
<name>A0A9P3UQ65_LYOSH</name>
<feature type="transmembrane region" description="Helical" evidence="1">
    <location>
        <begin position="20"/>
        <end position="37"/>
    </location>
</feature>
<proteinExistence type="predicted"/>
<keyword evidence="1" id="KW-1133">Transmembrane helix</keyword>
<dbReference type="OrthoDB" id="2641762at2759"/>
<keyword evidence="1" id="KW-0472">Membrane</keyword>
<gene>
    <name evidence="2" type="ORF">LshimejAT787_1400660</name>
</gene>
<dbReference type="Proteomes" id="UP001063166">
    <property type="component" value="Unassembled WGS sequence"/>
</dbReference>
<comment type="caution">
    <text evidence="2">The sequence shown here is derived from an EMBL/GenBank/DDBJ whole genome shotgun (WGS) entry which is preliminary data.</text>
</comment>
<reference evidence="2" key="1">
    <citation type="submission" date="2022-07" db="EMBL/GenBank/DDBJ databases">
        <title>The genome of Lyophyllum shimeji provides insight into the initial evolution of ectomycorrhizal fungal genome.</title>
        <authorList>
            <person name="Kobayashi Y."/>
            <person name="Shibata T."/>
            <person name="Hirakawa H."/>
            <person name="Shigenobu S."/>
            <person name="Nishiyama T."/>
            <person name="Yamada A."/>
            <person name="Hasebe M."/>
            <person name="Kawaguchi M."/>
        </authorList>
    </citation>
    <scope>NUCLEOTIDE SEQUENCE</scope>
    <source>
        <strain evidence="2">AT787</strain>
    </source>
</reference>
<protein>
    <submittedName>
        <fullName evidence="2">Uncharacterized protein</fullName>
    </submittedName>
</protein>
<feature type="transmembrane region" description="Helical" evidence="1">
    <location>
        <begin position="241"/>
        <end position="260"/>
    </location>
</feature>
<dbReference type="AlphaFoldDB" id="A0A9P3UQ65"/>
<evidence type="ECO:0000256" key="1">
    <source>
        <dbReference type="SAM" id="Phobius"/>
    </source>
</evidence>
<feature type="transmembrane region" description="Helical" evidence="1">
    <location>
        <begin position="89"/>
        <end position="112"/>
    </location>
</feature>
<feature type="transmembrane region" description="Helical" evidence="1">
    <location>
        <begin position="211"/>
        <end position="235"/>
    </location>
</feature>
<evidence type="ECO:0000313" key="2">
    <source>
        <dbReference type="EMBL" id="GLB43554.1"/>
    </source>
</evidence>
<sequence length="318" mass="35574">MAPYYGPDEDSTTIWLERMFLAGDFISGVGYGIQLMLRQSMYLLAYITLLLCVETIFEVAQSHTVQMIYVDNRNYPGGPWAYFLATQNLPINVLFIASLFSLTFLADLLVLWRCWVIWRAFGRFGAYLAIAFPSLILLASFAMGALWTLQSSQPGLSLYSALPLAYGTSYLSISLGVNIILTILITVRLLLYRRTVMKTLPEDHAREYVSLVTIVVESASLYSIFALIFLVTYAINHPVNSVFLAVASFTQQIANYLIIYRLAQGRAWRRDTLNNQSSTAVDFARSGHIHDTKTGVSTTDIDGAVTDESARGTEEKYA</sequence>
<keyword evidence="3" id="KW-1185">Reference proteome</keyword>
<keyword evidence="1" id="KW-0812">Transmembrane</keyword>
<feature type="transmembrane region" description="Helical" evidence="1">
    <location>
        <begin position="124"/>
        <end position="149"/>
    </location>
</feature>
<organism evidence="2 3">
    <name type="scientific">Lyophyllum shimeji</name>
    <name type="common">Hon-shimeji</name>
    <name type="synonym">Tricholoma shimeji</name>
    <dbReference type="NCBI Taxonomy" id="47721"/>
    <lineage>
        <taxon>Eukaryota</taxon>
        <taxon>Fungi</taxon>
        <taxon>Dikarya</taxon>
        <taxon>Basidiomycota</taxon>
        <taxon>Agaricomycotina</taxon>
        <taxon>Agaricomycetes</taxon>
        <taxon>Agaricomycetidae</taxon>
        <taxon>Agaricales</taxon>
        <taxon>Tricholomatineae</taxon>
        <taxon>Lyophyllaceae</taxon>
        <taxon>Lyophyllum</taxon>
    </lineage>
</organism>
<evidence type="ECO:0000313" key="3">
    <source>
        <dbReference type="Proteomes" id="UP001063166"/>
    </source>
</evidence>
<feature type="transmembrane region" description="Helical" evidence="1">
    <location>
        <begin position="169"/>
        <end position="191"/>
    </location>
</feature>